<proteinExistence type="predicted"/>
<dbReference type="EMBL" id="JAODUP010000771">
    <property type="protein sequence ID" value="KAK2144285.1"/>
    <property type="molecule type" value="Genomic_DNA"/>
</dbReference>
<keyword evidence="3" id="KW-1185">Reference proteome</keyword>
<gene>
    <name evidence="2" type="ORF">LSH36_771g00016</name>
</gene>
<feature type="coiled-coil region" evidence="1">
    <location>
        <begin position="58"/>
        <end position="92"/>
    </location>
</feature>
<sequence length="209" mass="24708">MPQSNTGNWRVKDIPYGKGSVHAQTLEASFRHWRRAVRINEAENYKHYMATSVMEKHHKAAENRKEMIIQRLRRTLEELEAYKKVLESYRASNLRTLQWGYKIQPCATPRTCQRQKLERRIYDCGFSIETLKAEVRQIMDANKLEVRRSFAHQSLLEVARHRSNFTINRRLTNRAMANERRTVEVHLPPVPRQRSVIQASKQLLATLDK</sequence>
<keyword evidence="1" id="KW-0175">Coiled coil</keyword>
<evidence type="ECO:0000313" key="2">
    <source>
        <dbReference type="EMBL" id="KAK2144285.1"/>
    </source>
</evidence>
<comment type="caution">
    <text evidence="2">The sequence shown here is derived from an EMBL/GenBank/DDBJ whole genome shotgun (WGS) entry which is preliminary data.</text>
</comment>
<organism evidence="2 3">
    <name type="scientific">Paralvinella palmiformis</name>
    <dbReference type="NCBI Taxonomy" id="53620"/>
    <lineage>
        <taxon>Eukaryota</taxon>
        <taxon>Metazoa</taxon>
        <taxon>Spiralia</taxon>
        <taxon>Lophotrochozoa</taxon>
        <taxon>Annelida</taxon>
        <taxon>Polychaeta</taxon>
        <taxon>Sedentaria</taxon>
        <taxon>Canalipalpata</taxon>
        <taxon>Terebellida</taxon>
        <taxon>Terebelliformia</taxon>
        <taxon>Alvinellidae</taxon>
        <taxon>Paralvinella</taxon>
    </lineage>
</organism>
<accession>A0AAD9J1L6</accession>
<name>A0AAD9J1L6_9ANNE</name>
<dbReference type="AlphaFoldDB" id="A0AAD9J1L6"/>
<dbReference type="Proteomes" id="UP001208570">
    <property type="component" value="Unassembled WGS sequence"/>
</dbReference>
<protein>
    <submittedName>
        <fullName evidence="2">Uncharacterized protein</fullName>
    </submittedName>
</protein>
<evidence type="ECO:0000313" key="3">
    <source>
        <dbReference type="Proteomes" id="UP001208570"/>
    </source>
</evidence>
<reference evidence="2" key="1">
    <citation type="journal article" date="2023" name="Mol. Biol. Evol.">
        <title>Third-Generation Sequencing Reveals the Adaptive Role of the Epigenome in Three Deep-Sea Polychaetes.</title>
        <authorList>
            <person name="Perez M."/>
            <person name="Aroh O."/>
            <person name="Sun Y."/>
            <person name="Lan Y."/>
            <person name="Juniper S.K."/>
            <person name="Young C.R."/>
            <person name="Angers B."/>
            <person name="Qian P.Y."/>
        </authorList>
    </citation>
    <scope>NUCLEOTIDE SEQUENCE</scope>
    <source>
        <strain evidence="2">P08H-3</strain>
    </source>
</reference>
<evidence type="ECO:0000256" key="1">
    <source>
        <dbReference type="SAM" id="Coils"/>
    </source>
</evidence>